<comment type="similarity">
    <text evidence="1 4">Belongs to the bacterial solute-binding protein 9 family.</text>
</comment>
<evidence type="ECO:0000256" key="5">
    <source>
        <dbReference type="SAM" id="Coils"/>
    </source>
</evidence>
<evidence type="ECO:0000313" key="8">
    <source>
        <dbReference type="EMBL" id="MCQ1530886.1"/>
    </source>
</evidence>
<organism evidence="8 9">
    <name type="scientific">Lutispora saccharofermentans</name>
    <dbReference type="NCBI Taxonomy" id="3024236"/>
    <lineage>
        <taxon>Bacteria</taxon>
        <taxon>Bacillati</taxon>
        <taxon>Bacillota</taxon>
        <taxon>Clostridia</taxon>
        <taxon>Lutisporales</taxon>
        <taxon>Lutisporaceae</taxon>
        <taxon>Lutispora</taxon>
    </lineage>
</organism>
<dbReference type="PANTHER" id="PTHR42953:SF3">
    <property type="entry name" value="HIGH-AFFINITY ZINC UPTAKE SYSTEM PROTEIN ZNUA"/>
    <property type="match status" value="1"/>
</dbReference>
<dbReference type="PROSITE" id="PS51257">
    <property type="entry name" value="PROKAR_LIPOPROTEIN"/>
    <property type="match status" value="1"/>
</dbReference>
<dbReference type="PANTHER" id="PTHR42953">
    <property type="entry name" value="HIGH-AFFINITY ZINC UPTAKE SYSTEM PROTEIN ZNUA-RELATED"/>
    <property type="match status" value="1"/>
</dbReference>
<dbReference type="PRINTS" id="PR00691">
    <property type="entry name" value="ADHESINB"/>
</dbReference>
<dbReference type="InterPro" id="IPR006129">
    <property type="entry name" value="AdhesinB"/>
</dbReference>
<dbReference type="InterPro" id="IPR006127">
    <property type="entry name" value="ZnuA-like"/>
</dbReference>
<dbReference type="EMBL" id="JAJEKE010000016">
    <property type="protein sequence ID" value="MCQ1530886.1"/>
    <property type="molecule type" value="Genomic_DNA"/>
</dbReference>
<proteinExistence type="inferred from homology"/>
<dbReference type="InterPro" id="IPR006128">
    <property type="entry name" value="Lipoprotein_PsaA-like"/>
</dbReference>
<evidence type="ECO:0000256" key="2">
    <source>
        <dbReference type="ARBA" id="ARBA00022448"/>
    </source>
</evidence>
<dbReference type="Proteomes" id="UP001651880">
    <property type="component" value="Unassembled WGS sequence"/>
</dbReference>
<evidence type="ECO:0000256" key="1">
    <source>
        <dbReference type="ARBA" id="ARBA00011028"/>
    </source>
</evidence>
<keyword evidence="3 7" id="KW-0732">Signal</keyword>
<evidence type="ECO:0000256" key="4">
    <source>
        <dbReference type="RuleBase" id="RU003512"/>
    </source>
</evidence>
<protein>
    <submittedName>
        <fullName evidence="8">Metal ABC transporter substrate-binding protein</fullName>
    </submittedName>
</protein>
<evidence type="ECO:0000313" key="9">
    <source>
        <dbReference type="Proteomes" id="UP001651880"/>
    </source>
</evidence>
<dbReference type="Gene3D" id="3.40.50.1980">
    <property type="entry name" value="Nitrogenase molybdenum iron protein domain"/>
    <property type="match status" value="2"/>
</dbReference>
<evidence type="ECO:0000256" key="3">
    <source>
        <dbReference type="ARBA" id="ARBA00022729"/>
    </source>
</evidence>
<dbReference type="RefSeq" id="WP_255228408.1">
    <property type="nucleotide sequence ID" value="NZ_JAJEKE010000016.1"/>
</dbReference>
<keyword evidence="2 4" id="KW-0813">Transport</keyword>
<gene>
    <name evidence="8" type="ORF">LJD61_15240</name>
</gene>
<reference evidence="8 9" key="1">
    <citation type="submission" date="2021-10" db="EMBL/GenBank/DDBJ databases">
        <title>Lutispora strain m25 sp. nov., a thermophilic, non-spore-forming bacterium isolated from a lab-scale methanogenic bioreactor digesting anaerobic sludge.</title>
        <authorList>
            <person name="El Houari A."/>
            <person name="Mcdonald J."/>
        </authorList>
    </citation>
    <scope>NUCLEOTIDE SEQUENCE [LARGE SCALE GENOMIC DNA]</scope>
    <source>
        <strain evidence="9">m25</strain>
    </source>
</reference>
<feature type="signal peptide" evidence="7">
    <location>
        <begin position="1"/>
        <end position="20"/>
    </location>
</feature>
<dbReference type="InterPro" id="IPR050492">
    <property type="entry name" value="Bact_metal-bind_prot9"/>
</dbReference>
<dbReference type="SUPFAM" id="SSF53807">
    <property type="entry name" value="Helical backbone' metal receptor"/>
    <property type="match status" value="1"/>
</dbReference>
<evidence type="ECO:0000256" key="6">
    <source>
        <dbReference type="SAM" id="MobiDB-lite"/>
    </source>
</evidence>
<dbReference type="PRINTS" id="PR00690">
    <property type="entry name" value="ADHESNFAMILY"/>
</dbReference>
<feature type="chain" id="PRO_5045052217" evidence="7">
    <location>
        <begin position="21"/>
        <end position="315"/>
    </location>
</feature>
<feature type="coiled-coil region" evidence="5">
    <location>
        <begin position="171"/>
        <end position="198"/>
    </location>
</feature>
<accession>A0ABT1NKT1</accession>
<sequence length="315" mass="35379">MRKTILFVSLILALTFSAAACRDASNAAENSGTEKLKIFTSFYPMHFIAKEIAQDKAEIMNMIPAGVEPHDWEPTLKIMAQLQESDIFIYNGAGMERWADRVIKNLDLKKTKVVEASKGIELIRGEDEEDGEAHGHDENDNDPHVWVSPVNLKKEAANVLDALIEKDGKNEAFYKENYDKLSKKLDKLDSDIREAAKGFKENTIVTSHEAFGYFAKEYGLSQVPIRGISPQQEPSPAKLAEIVKLCRDKDIKYVFVEKFVSPKYSETIAREIKGEVLTLNAAHGLTEEEEKSGMDYVSIMYDNLKNLEKALGGNK</sequence>
<comment type="caution">
    <text evidence="8">The sequence shown here is derived from an EMBL/GenBank/DDBJ whole genome shotgun (WGS) entry which is preliminary data.</text>
</comment>
<feature type="region of interest" description="Disordered" evidence="6">
    <location>
        <begin position="124"/>
        <end position="144"/>
    </location>
</feature>
<feature type="compositionally biased region" description="Basic and acidic residues" evidence="6">
    <location>
        <begin position="132"/>
        <end position="143"/>
    </location>
</feature>
<evidence type="ECO:0000256" key="7">
    <source>
        <dbReference type="SAM" id="SignalP"/>
    </source>
</evidence>
<name>A0ABT1NKT1_9FIRM</name>
<keyword evidence="9" id="KW-1185">Reference proteome</keyword>
<keyword evidence="5" id="KW-0175">Coiled coil</keyword>
<dbReference type="CDD" id="cd01017">
    <property type="entry name" value="AdcA"/>
    <property type="match status" value="1"/>
</dbReference>
<dbReference type="Pfam" id="PF01297">
    <property type="entry name" value="ZnuA"/>
    <property type="match status" value="1"/>
</dbReference>